<protein>
    <submittedName>
        <fullName evidence="3">CUPID domain-containing protein</fullName>
    </submittedName>
</protein>
<feature type="compositionally biased region" description="Polar residues" evidence="1">
    <location>
        <begin position="394"/>
        <end position="406"/>
    </location>
</feature>
<feature type="region of interest" description="Disordered" evidence="1">
    <location>
        <begin position="478"/>
        <end position="512"/>
    </location>
</feature>
<accession>A0A7E4V3J4</accession>
<dbReference type="WBParaSite" id="Pan_g16118.t1">
    <property type="protein sequence ID" value="Pan_g16118.t1"/>
    <property type="gene ID" value="Pan_g16118"/>
</dbReference>
<feature type="region of interest" description="Disordered" evidence="1">
    <location>
        <begin position="371"/>
        <end position="423"/>
    </location>
</feature>
<organism evidence="2 3">
    <name type="scientific">Panagrellus redivivus</name>
    <name type="common">Microworm</name>
    <dbReference type="NCBI Taxonomy" id="6233"/>
    <lineage>
        <taxon>Eukaryota</taxon>
        <taxon>Metazoa</taxon>
        <taxon>Ecdysozoa</taxon>
        <taxon>Nematoda</taxon>
        <taxon>Chromadorea</taxon>
        <taxon>Rhabditida</taxon>
        <taxon>Tylenchina</taxon>
        <taxon>Panagrolaimomorpha</taxon>
        <taxon>Panagrolaimoidea</taxon>
        <taxon>Panagrolaimidae</taxon>
        <taxon>Panagrellus</taxon>
    </lineage>
</organism>
<keyword evidence="2" id="KW-1185">Reference proteome</keyword>
<reference evidence="3" key="2">
    <citation type="submission" date="2020-10" db="UniProtKB">
        <authorList>
            <consortium name="WormBaseParasite"/>
        </authorList>
    </citation>
    <scope>IDENTIFICATION</scope>
</reference>
<feature type="region of interest" description="Disordered" evidence="1">
    <location>
        <begin position="243"/>
        <end position="270"/>
    </location>
</feature>
<dbReference type="AlphaFoldDB" id="A0A7E4V3J4"/>
<feature type="compositionally biased region" description="Basic and acidic residues" evidence="1">
    <location>
        <begin position="503"/>
        <end position="512"/>
    </location>
</feature>
<feature type="compositionally biased region" description="Polar residues" evidence="1">
    <location>
        <begin position="70"/>
        <end position="97"/>
    </location>
</feature>
<proteinExistence type="predicted"/>
<evidence type="ECO:0000256" key="1">
    <source>
        <dbReference type="SAM" id="MobiDB-lite"/>
    </source>
</evidence>
<reference evidence="2" key="1">
    <citation type="journal article" date="2013" name="Genetics">
        <title>The draft genome and transcriptome of Panagrellus redivivus are shaped by the harsh demands of a free-living lifestyle.</title>
        <authorList>
            <person name="Srinivasan J."/>
            <person name="Dillman A.R."/>
            <person name="Macchietto M.G."/>
            <person name="Heikkinen L."/>
            <person name="Lakso M."/>
            <person name="Fracchia K.M."/>
            <person name="Antoshechkin I."/>
            <person name="Mortazavi A."/>
            <person name="Wong G."/>
            <person name="Sternberg P.W."/>
        </authorList>
    </citation>
    <scope>NUCLEOTIDE SEQUENCE [LARGE SCALE GENOMIC DNA]</scope>
    <source>
        <strain evidence="2">MT8872</strain>
    </source>
</reference>
<evidence type="ECO:0000313" key="3">
    <source>
        <dbReference type="WBParaSite" id="Pan_g16118.t1"/>
    </source>
</evidence>
<feature type="compositionally biased region" description="Low complexity" evidence="1">
    <location>
        <begin position="326"/>
        <end position="348"/>
    </location>
</feature>
<evidence type="ECO:0000313" key="2">
    <source>
        <dbReference type="Proteomes" id="UP000492821"/>
    </source>
</evidence>
<feature type="compositionally biased region" description="Pro residues" evidence="1">
    <location>
        <begin position="310"/>
        <end position="323"/>
    </location>
</feature>
<sequence>MMAGIGDARIRQRMEACQQGIVQLDTLRQKHVRLMEQLRTQYPEFTAPAVRSSDSPSDTLCKDSSIVEPPTSNSSLSVQNALQSCKNKPLNQPQRPSSGMFDPTTHQLHHQFGHQPPPPPHHRCESPISSACMSHRSSMSIDSGYTSISSVDPFITTPMSYSAYRKKASTLERHPETATVTPTATVAPNATLTTTIEPEVATVSPIQTTETSNNTNSAAQMVQSTIDSTMAPLRPGRYGRRGLAAKASETRPRSMFAHVPNSQASENDSDSFAGVSVAATARKLLDASSFSQITPPMTSRKFATLDKSPPKPPPRSVFPPTAPIIPQSRQLSASSSALHHPATTSTTSNRPPPQFAKLDSPVHLQNAKVYAPLNLQKQSPPSTRAVISKPLMPSATSAFTPTSKPGSTPPMKQRTPSASHTTTSRPFIVPILGSAASTRVNRISTRDIKPDLSVHSPLEARKLFYATPFTISRYGGTGVQNAKCPAFDPKPPTPSTPSRSRREKMWLESEGL</sequence>
<name>A0A7E4V3J4_PANRE</name>
<feature type="region of interest" description="Disordered" evidence="1">
    <location>
        <begin position="46"/>
        <end position="126"/>
    </location>
</feature>
<dbReference type="Proteomes" id="UP000492821">
    <property type="component" value="Unassembled WGS sequence"/>
</dbReference>
<feature type="compositionally biased region" description="Polar residues" evidence="1">
    <location>
        <begin position="414"/>
        <end position="423"/>
    </location>
</feature>
<feature type="region of interest" description="Disordered" evidence="1">
    <location>
        <begin position="300"/>
        <end position="358"/>
    </location>
</feature>